<name>A0A8T0D6A4_9TREM</name>
<accession>A0A8T0D6A4</accession>
<proteinExistence type="predicted"/>
<dbReference type="Proteomes" id="UP000699462">
    <property type="component" value="Unassembled WGS sequence"/>
</dbReference>
<evidence type="ECO:0000313" key="1">
    <source>
        <dbReference type="EMBL" id="KAF8563370.1"/>
    </source>
</evidence>
<gene>
    <name evidence="1" type="ORF">P879_08342</name>
</gene>
<dbReference type="OrthoDB" id="6286489at2759"/>
<evidence type="ECO:0000313" key="2">
    <source>
        <dbReference type="Proteomes" id="UP000699462"/>
    </source>
</evidence>
<protein>
    <submittedName>
        <fullName evidence="1">Uncharacterized protein</fullName>
    </submittedName>
</protein>
<reference evidence="1 2" key="1">
    <citation type="submission" date="2019-07" db="EMBL/GenBank/DDBJ databases">
        <title>Annotation for the trematode Paragonimus westermani.</title>
        <authorList>
            <person name="Choi Y.-J."/>
        </authorList>
    </citation>
    <scope>NUCLEOTIDE SEQUENCE [LARGE SCALE GENOMIC DNA]</scope>
    <source>
        <strain evidence="1">180907_Pwestermani</strain>
    </source>
</reference>
<sequence length="208" mass="23075">MPLKHIEKSIADSSELDGKCKRNRYSLKKLLDRSRFSPRLLRLTRLTKSVDCDTEGDKLSQLVEEEYEESLTDFADLILEGLRTNTKPLLDPGVESSLCEPLPLFSTCQSAANASKLLTGLSPFSCGYITSSQITLPTDSHSMKQAPTYVEQFSSGGIYNEPCDAKPLANDVSLYPTDIYTATGCIHRTCEAFVDKCSAQTSKRNRFV</sequence>
<keyword evidence="2" id="KW-1185">Reference proteome</keyword>
<comment type="caution">
    <text evidence="1">The sequence shown here is derived from an EMBL/GenBank/DDBJ whole genome shotgun (WGS) entry which is preliminary data.</text>
</comment>
<dbReference type="AlphaFoldDB" id="A0A8T0D6A4"/>
<organism evidence="1 2">
    <name type="scientific">Paragonimus westermani</name>
    <dbReference type="NCBI Taxonomy" id="34504"/>
    <lineage>
        <taxon>Eukaryota</taxon>
        <taxon>Metazoa</taxon>
        <taxon>Spiralia</taxon>
        <taxon>Lophotrochozoa</taxon>
        <taxon>Platyhelminthes</taxon>
        <taxon>Trematoda</taxon>
        <taxon>Digenea</taxon>
        <taxon>Plagiorchiida</taxon>
        <taxon>Troglotremata</taxon>
        <taxon>Troglotrematidae</taxon>
        <taxon>Paragonimus</taxon>
    </lineage>
</organism>
<dbReference type="EMBL" id="JTDF01012083">
    <property type="protein sequence ID" value="KAF8563370.1"/>
    <property type="molecule type" value="Genomic_DNA"/>
</dbReference>